<accession>A0A2S5TB93</accession>
<reference evidence="2 3" key="1">
    <citation type="submission" date="2018-02" db="EMBL/GenBank/DDBJ databases">
        <title>Genome sequencing of Solimonas sp. HR-BB.</title>
        <authorList>
            <person name="Lee Y."/>
            <person name="Jeon C.O."/>
        </authorList>
    </citation>
    <scope>NUCLEOTIDE SEQUENCE [LARGE SCALE GENOMIC DNA]</scope>
    <source>
        <strain evidence="2 3">HR-BB</strain>
    </source>
</reference>
<organism evidence="2 3">
    <name type="scientific">Solimonas fluminis</name>
    <dbReference type="NCBI Taxonomy" id="2086571"/>
    <lineage>
        <taxon>Bacteria</taxon>
        <taxon>Pseudomonadati</taxon>
        <taxon>Pseudomonadota</taxon>
        <taxon>Gammaproteobacteria</taxon>
        <taxon>Nevskiales</taxon>
        <taxon>Nevskiaceae</taxon>
        <taxon>Solimonas</taxon>
    </lineage>
</organism>
<comment type="caution">
    <text evidence="2">The sequence shown here is derived from an EMBL/GenBank/DDBJ whole genome shotgun (WGS) entry which is preliminary data.</text>
</comment>
<evidence type="ECO:0000256" key="1">
    <source>
        <dbReference type="SAM" id="MobiDB-lite"/>
    </source>
</evidence>
<name>A0A2S5TB93_9GAMM</name>
<proteinExistence type="predicted"/>
<feature type="region of interest" description="Disordered" evidence="1">
    <location>
        <begin position="1"/>
        <end position="61"/>
    </location>
</feature>
<sequence length="61" mass="6589">MTQHKDGRSIQTPRIKDPVPPKPRDTPPPQPRDRTPGQQGQQGGAADSLDDLADKLPPAVN</sequence>
<feature type="compositionally biased region" description="Basic and acidic residues" evidence="1">
    <location>
        <begin position="1"/>
        <end position="35"/>
    </location>
</feature>
<evidence type="ECO:0000313" key="3">
    <source>
        <dbReference type="Proteomes" id="UP000238220"/>
    </source>
</evidence>
<evidence type="ECO:0000313" key="2">
    <source>
        <dbReference type="EMBL" id="PPE72118.1"/>
    </source>
</evidence>
<dbReference type="Proteomes" id="UP000238220">
    <property type="component" value="Unassembled WGS sequence"/>
</dbReference>
<dbReference type="AlphaFoldDB" id="A0A2S5TB93"/>
<protein>
    <submittedName>
        <fullName evidence="2">Uncharacterized protein</fullName>
    </submittedName>
</protein>
<keyword evidence="3" id="KW-1185">Reference proteome</keyword>
<gene>
    <name evidence="2" type="ORF">C3942_19655</name>
</gene>
<dbReference type="EMBL" id="PSNW01000015">
    <property type="protein sequence ID" value="PPE72118.1"/>
    <property type="molecule type" value="Genomic_DNA"/>
</dbReference>
<dbReference type="RefSeq" id="WP_104232078.1">
    <property type="nucleotide sequence ID" value="NZ_PSNW01000015.1"/>
</dbReference>